<reference evidence="1" key="1">
    <citation type="submission" date="2016-12" db="EMBL/GenBank/DDBJ databases">
        <authorList>
            <person name="Moulin L."/>
        </authorList>
    </citation>
    <scope>NUCLEOTIDE SEQUENCE [LARGE SCALE GENOMIC DNA]</scope>
    <source>
        <strain evidence="1">STM 7183</strain>
    </source>
</reference>
<sequence>MSPIAAPDAAKESMDLSRLHRISFPKQLDDATSLAAIGLICLLLERREPRIGLVAE</sequence>
<evidence type="ECO:0000313" key="2">
    <source>
        <dbReference type="Proteomes" id="UP000195569"/>
    </source>
</evidence>
<gene>
    <name evidence="1" type="ORF">BN2476_490088</name>
</gene>
<comment type="caution">
    <text evidence="1">The sequence shown here is derived from an EMBL/GenBank/DDBJ whole genome shotgun (WGS) entry which is preliminary data.</text>
</comment>
<dbReference type="EMBL" id="CYGY02000049">
    <property type="protein sequence ID" value="SIT45981.1"/>
    <property type="molecule type" value="Genomic_DNA"/>
</dbReference>
<protein>
    <submittedName>
        <fullName evidence="1">Uncharacterized protein</fullName>
    </submittedName>
</protein>
<dbReference type="Proteomes" id="UP000195569">
    <property type="component" value="Unassembled WGS sequence"/>
</dbReference>
<proteinExistence type="predicted"/>
<dbReference type="AlphaFoldDB" id="A0A1N7SF34"/>
<name>A0A1N7SF34_9BURK</name>
<organism evidence="1 2">
    <name type="scientific">Paraburkholderia piptadeniae</name>
    <dbReference type="NCBI Taxonomy" id="1701573"/>
    <lineage>
        <taxon>Bacteria</taxon>
        <taxon>Pseudomonadati</taxon>
        <taxon>Pseudomonadota</taxon>
        <taxon>Betaproteobacteria</taxon>
        <taxon>Burkholderiales</taxon>
        <taxon>Burkholderiaceae</taxon>
        <taxon>Paraburkholderia</taxon>
    </lineage>
</organism>
<evidence type="ECO:0000313" key="1">
    <source>
        <dbReference type="EMBL" id="SIT45981.1"/>
    </source>
</evidence>
<keyword evidence="2" id="KW-1185">Reference proteome</keyword>
<dbReference type="RefSeq" id="WP_160111752.1">
    <property type="nucleotide sequence ID" value="NZ_CYGY02000049.1"/>
</dbReference>
<accession>A0A1N7SF34</accession>